<dbReference type="InterPro" id="IPR013249">
    <property type="entry name" value="RNA_pol_sigma70_r4_t2"/>
</dbReference>
<dbReference type="HOGENOM" id="CLU_047691_4_3_10"/>
<feature type="domain" description="RNA polymerase sigma factor 70 region 4 type 2" evidence="6">
    <location>
        <begin position="147"/>
        <end position="198"/>
    </location>
</feature>
<dbReference type="GO" id="GO:0016987">
    <property type="term" value="F:sigma factor activity"/>
    <property type="evidence" value="ECO:0007669"/>
    <property type="project" value="UniProtKB-KW"/>
</dbReference>
<name>U2E2H1_9BACE</name>
<dbReference type="Pfam" id="PF08281">
    <property type="entry name" value="Sigma70_r4_2"/>
    <property type="match status" value="1"/>
</dbReference>
<dbReference type="GO" id="GO:0006352">
    <property type="term" value="P:DNA-templated transcription initiation"/>
    <property type="evidence" value="ECO:0007669"/>
    <property type="project" value="InterPro"/>
</dbReference>
<dbReference type="InterPro" id="IPR007627">
    <property type="entry name" value="RNA_pol_sigma70_r2"/>
</dbReference>
<organism evidence="7 8">
    <name type="scientific">Bacteroides pyogenes F0041</name>
    <dbReference type="NCBI Taxonomy" id="1321819"/>
    <lineage>
        <taxon>Bacteria</taxon>
        <taxon>Pseudomonadati</taxon>
        <taxon>Bacteroidota</taxon>
        <taxon>Bacteroidia</taxon>
        <taxon>Bacteroidales</taxon>
        <taxon>Bacteroidaceae</taxon>
        <taxon>Bacteroides</taxon>
    </lineage>
</organism>
<accession>U2E2H1</accession>
<dbReference type="InterPro" id="IPR036388">
    <property type="entry name" value="WH-like_DNA-bd_sf"/>
</dbReference>
<proteinExistence type="inferred from homology"/>
<dbReference type="InterPro" id="IPR013325">
    <property type="entry name" value="RNA_pol_sigma_r2"/>
</dbReference>
<evidence type="ECO:0000256" key="2">
    <source>
        <dbReference type="ARBA" id="ARBA00023015"/>
    </source>
</evidence>
<evidence type="ECO:0000313" key="8">
    <source>
        <dbReference type="Proteomes" id="UP000016496"/>
    </source>
</evidence>
<keyword evidence="4" id="KW-0804">Transcription</keyword>
<dbReference type="SUPFAM" id="SSF88946">
    <property type="entry name" value="Sigma2 domain of RNA polymerase sigma factors"/>
    <property type="match status" value="1"/>
</dbReference>
<dbReference type="InterPro" id="IPR014284">
    <property type="entry name" value="RNA_pol_sigma-70_dom"/>
</dbReference>
<gene>
    <name evidence="7" type="ORF">HMPREF1981_00881</name>
</gene>
<dbReference type="Pfam" id="PF04542">
    <property type="entry name" value="Sigma70_r2"/>
    <property type="match status" value="1"/>
</dbReference>
<keyword evidence="2" id="KW-0805">Transcription regulation</keyword>
<dbReference type="SUPFAM" id="SSF88659">
    <property type="entry name" value="Sigma3 and sigma4 domains of RNA polymerase sigma factors"/>
    <property type="match status" value="1"/>
</dbReference>
<dbReference type="GO" id="GO:0003677">
    <property type="term" value="F:DNA binding"/>
    <property type="evidence" value="ECO:0007669"/>
    <property type="project" value="InterPro"/>
</dbReference>
<evidence type="ECO:0000256" key="3">
    <source>
        <dbReference type="ARBA" id="ARBA00023082"/>
    </source>
</evidence>
<dbReference type="PANTHER" id="PTHR43133:SF46">
    <property type="entry name" value="RNA POLYMERASE SIGMA-70 FACTOR ECF SUBFAMILY"/>
    <property type="match status" value="1"/>
</dbReference>
<dbReference type="PANTHER" id="PTHR43133">
    <property type="entry name" value="RNA POLYMERASE ECF-TYPE SIGMA FACTO"/>
    <property type="match status" value="1"/>
</dbReference>
<protein>
    <submittedName>
        <fullName evidence="7">RNA polymerase sigma-70 factor</fullName>
    </submittedName>
</protein>
<evidence type="ECO:0000256" key="1">
    <source>
        <dbReference type="ARBA" id="ARBA00010641"/>
    </source>
</evidence>
<reference evidence="7 8" key="1">
    <citation type="submission" date="2013-08" db="EMBL/GenBank/DDBJ databases">
        <authorList>
            <person name="Weinstock G."/>
            <person name="Sodergren E."/>
            <person name="Wylie T."/>
            <person name="Fulton L."/>
            <person name="Fulton R."/>
            <person name="Fronick C."/>
            <person name="O'Laughlin M."/>
            <person name="Godfrey J."/>
            <person name="Miner T."/>
            <person name="Herter B."/>
            <person name="Appelbaum E."/>
            <person name="Cordes M."/>
            <person name="Lek S."/>
            <person name="Wollam A."/>
            <person name="Pepin K.H."/>
            <person name="Palsikar V.B."/>
            <person name="Mitreva M."/>
            <person name="Wilson R.K."/>
        </authorList>
    </citation>
    <scope>NUCLEOTIDE SEQUENCE [LARGE SCALE GENOMIC DNA]</scope>
    <source>
        <strain evidence="7 8">F0041</strain>
    </source>
</reference>
<dbReference type="Gene3D" id="1.10.10.10">
    <property type="entry name" value="Winged helix-like DNA-binding domain superfamily/Winged helix DNA-binding domain"/>
    <property type="match status" value="1"/>
</dbReference>
<dbReference type="NCBIfam" id="TIGR02985">
    <property type="entry name" value="Sig70_bacteroi1"/>
    <property type="match status" value="1"/>
</dbReference>
<dbReference type="Proteomes" id="UP000016496">
    <property type="component" value="Unassembled WGS sequence"/>
</dbReference>
<dbReference type="NCBIfam" id="TIGR02937">
    <property type="entry name" value="sigma70-ECF"/>
    <property type="match status" value="1"/>
</dbReference>
<evidence type="ECO:0000259" key="6">
    <source>
        <dbReference type="Pfam" id="PF08281"/>
    </source>
</evidence>
<comment type="caution">
    <text evidence="7">The sequence shown here is derived from an EMBL/GenBank/DDBJ whole genome shotgun (WGS) entry which is preliminary data.</text>
</comment>
<feature type="domain" description="RNA polymerase sigma-70 region 2" evidence="5">
    <location>
        <begin position="45"/>
        <end position="108"/>
    </location>
</feature>
<evidence type="ECO:0000313" key="7">
    <source>
        <dbReference type="EMBL" id="ERI86511.1"/>
    </source>
</evidence>
<dbReference type="EMBL" id="AWSV01000053">
    <property type="protein sequence ID" value="ERI86511.1"/>
    <property type="molecule type" value="Genomic_DNA"/>
</dbReference>
<dbReference type="InterPro" id="IPR013324">
    <property type="entry name" value="RNA_pol_sigma_r3/r4-like"/>
</dbReference>
<dbReference type="InterPro" id="IPR014327">
    <property type="entry name" value="RNA_pol_sigma70_bacteroid"/>
</dbReference>
<dbReference type="PATRIC" id="fig|1321819.3.peg.817"/>
<dbReference type="InterPro" id="IPR039425">
    <property type="entry name" value="RNA_pol_sigma-70-like"/>
</dbReference>
<evidence type="ECO:0000259" key="5">
    <source>
        <dbReference type="Pfam" id="PF04542"/>
    </source>
</evidence>
<dbReference type="AlphaFoldDB" id="U2E2H1"/>
<sequence length="215" mass="25253">MNTVNLKKDYICNVKLLRIKMQRSTVDQFLIEKINKGDEKAFEVLYNSYFVYLCTCANSYIFNSIEAQDIVNETFVKIWSKRGELSFPIHGYLTRAVQNGCLNYLRSLHSRERVFDEYREALLEFQEEYCVSECSPLQEIELADLERQVRDLISSLPDKCRFIFEQYLYANLTPQEIAEKNNISVNTVRVHVKNAMDKIKDKMGARIGILLLFLF</sequence>
<dbReference type="Gene3D" id="1.10.1740.10">
    <property type="match status" value="1"/>
</dbReference>
<evidence type="ECO:0000256" key="4">
    <source>
        <dbReference type="ARBA" id="ARBA00023163"/>
    </source>
</evidence>
<keyword evidence="3" id="KW-0731">Sigma factor</keyword>
<comment type="similarity">
    <text evidence="1">Belongs to the sigma-70 factor family. ECF subfamily.</text>
</comment>